<evidence type="ECO:0000256" key="5">
    <source>
        <dbReference type="ARBA" id="ARBA00023163"/>
    </source>
</evidence>
<feature type="domain" description="SnoaL-like" evidence="8">
    <location>
        <begin position="195"/>
        <end position="288"/>
    </location>
</feature>
<reference evidence="10" key="1">
    <citation type="submission" date="2009-09" db="EMBL/GenBank/DDBJ databases">
        <title>The complete genome of Kribbella flavida DSM 17836.</title>
        <authorList>
            <consortium name="US DOE Joint Genome Institute (JGI-PGF)"/>
            <person name="Lucas S."/>
            <person name="Copeland A."/>
            <person name="Lapidus A."/>
            <person name="Glavina del Rio T."/>
            <person name="Dalin E."/>
            <person name="Tice H."/>
            <person name="Bruce D."/>
            <person name="Goodwin L."/>
            <person name="Pitluck S."/>
            <person name="Kyrpides N."/>
            <person name="Mavromatis K."/>
            <person name="Ivanova N."/>
            <person name="Saunders E."/>
            <person name="Brettin T."/>
            <person name="Detter J.C."/>
            <person name="Han C."/>
            <person name="Larimer F."/>
            <person name="Land M."/>
            <person name="Hauser L."/>
            <person name="Markowitz V."/>
            <person name="Cheng J.-F."/>
            <person name="Hugenholtz P."/>
            <person name="Woyke T."/>
            <person name="Wu D."/>
            <person name="Pukall R."/>
            <person name="Klenk H.-P."/>
            <person name="Eisen J.A."/>
        </authorList>
    </citation>
    <scope>NUCLEOTIDE SEQUENCE [LARGE SCALE GENOMIC DNA]</scope>
    <source>
        <strain evidence="10">DSM 17836 / JCM 10339 / NBRC 14399</strain>
    </source>
</reference>
<dbReference type="AlphaFoldDB" id="D2PT48"/>
<dbReference type="PANTHER" id="PTHR43133">
    <property type="entry name" value="RNA POLYMERASE ECF-TYPE SIGMA FACTO"/>
    <property type="match status" value="1"/>
</dbReference>
<dbReference type="PANTHER" id="PTHR43133:SF65">
    <property type="entry name" value="ECF RNA POLYMERASE SIGMA FACTOR SIGG"/>
    <property type="match status" value="1"/>
</dbReference>
<dbReference type="NCBIfam" id="NF006089">
    <property type="entry name" value="PRK08241.1"/>
    <property type="match status" value="1"/>
</dbReference>
<dbReference type="Pfam" id="PF12680">
    <property type="entry name" value="SnoaL_2"/>
    <property type="match status" value="1"/>
</dbReference>
<comment type="subunit">
    <text evidence="2">Interacts transiently with the RNA polymerase catalytic core formed by RpoA, RpoB, RpoC and RpoZ (2 alpha, 1 beta, 1 beta' and 1 omega subunit) to form the RNA polymerase holoenzyme that can initiate transcription.</text>
</comment>
<dbReference type="NCBIfam" id="TIGR02960">
    <property type="entry name" value="SigX5"/>
    <property type="match status" value="1"/>
</dbReference>
<dbReference type="Proteomes" id="UP000007967">
    <property type="component" value="Chromosome"/>
</dbReference>
<sequence>MDGDAFGRLVGPLRGELHAHCYRMLGSSHDAEDAVQETLLRAWNNLDRFEDRGTLRPWLYKIATNRCLTLIERRGRRELPTDLSAPQAETAWLEPYPNHQLAWTDRLSPEARVVALESVELAFVASLQHLSPLQRAVLLLRDVLAFAAREVAEQLDTSVAAVNSALQRARRVVGEVPSQQRTLAELGEEAQRDLARRYLAAWEARDVDAIVAMLTEDAKYSMPPLPQWFAGRARIRGFLVDGPLREQWRFLPTRANGQLAFGTYRWQSGRYVASGLDVVMLRGASIAEVVSFLEADFAAYGLPAELF</sequence>
<dbReference type="KEGG" id="kfl:Kfla_0238"/>
<evidence type="ECO:0000313" key="9">
    <source>
        <dbReference type="EMBL" id="ADB29364.1"/>
    </source>
</evidence>
<dbReference type="STRING" id="479435.Kfla_0238"/>
<protein>
    <submittedName>
        <fullName evidence="9">RNA polymerase, sigma-24 subunit, ECF subfamily</fullName>
    </submittedName>
</protein>
<dbReference type="RefSeq" id="WP_012917921.1">
    <property type="nucleotide sequence ID" value="NC_013729.1"/>
</dbReference>
<dbReference type="eggNOG" id="COG1595">
    <property type="taxonomic scope" value="Bacteria"/>
</dbReference>
<evidence type="ECO:0000259" key="7">
    <source>
        <dbReference type="Pfam" id="PF08281"/>
    </source>
</evidence>
<dbReference type="SUPFAM" id="SSF54427">
    <property type="entry name" value="NTF2-like"/>
    <property type="match status" value="1"/>
</dbReference>
<dbReference type="InterPro" id="IPR037401">
    <property type="entry name" value="SnoaL-like"/>
</dbReference>
<dbReference type="EMBL" id="CP001736">
    <property type="protein sequence ID" value="ADB29364.1"/>
    <property type="molecule type" value="Genomic_DNA"/>
</dbReference>
<dbReference type="InterPro" id="IPR013249">
    <property type="entry name" value="RNA_pol_sigma70_r4_t2"/>
</dbReference>
<keyword evidence="5" id="KW-0804">Transcription</keyword>
<evidence type="ECO:0000256" key="4">
    <source>
        <dbReference type="ARBA" id="ARBA00023082"/>
    </source>
</evidence>
<evidence type="ECO:0000259" key="8">
    <source>
        <dbReference type="Pfam" id="PF12680"/>
    </source>
</evidence>
<dbReference type="GO" id="GO:0006352">
    <property type="term" value="P:DNA-templated transcription initiation"/>
    <property type="evidence" value="ECO:0007669"/>
    <property type="project" value="InterPro"/>
</dbReference>
<dbReference type="Gene3D" id="3.10.450.50">
    <property type="match status" value="1"/>
</dbReference>
<dbReference type="Pfam" id="PF08281">
    <property type="entry name" value="Sigma70_r4_2"/>
    <property type="match status" value="1"/>
</dbReference>
<comment type="similarity">
    <text evidence="1">Belongs to the sigma-70 factor family. ECF subfamily.</text>
</comment>
<proteinExistence type="inferred from homology"/>
<dbReference type="InterPro" id="IPR007627">
    <property type="entry name" value="RNA_pol_sigma70_r2"/>
</dbReference>
<dbReference type="InterPro" id="IPR036388">
    <property type="entry name" value="WH-like_DNA-bd_sf"/>
</dbReference>
<feature type="domain" description="RNA polymerase sigma-70 region 2" evidence="6">
    <location>
        <begin position="11"/>
        <end position="77"/>
    </location>
</feature>
<dbReference type="GO" id="GO:0003677">
    <property type="term" value="F:DNA binding"/>
    <property type="evidence" value="ECO:0007669"/>
    <property type="project" value="InterPro"/>
</dbReference>
<dbReference type="Gene3D" id="1.10.10.10">
    <property type="entry name" value="Winged helix-like DNA-binding domain superfamily/Winged helix DNA-binding domain"/>
    <property type="match status" value="1"/>
</dbReference>
<dbReference type="InterPro" id="IPR013325">
    <property type="entry name" value="RNA_pol_sigma_r2"/>
</dbReference>
<dbReference type="InterPro" id="IPR013324">
    <property type="entry name" value="RNA_pol_sigma_r3/r4-like"/>
</dbReference>
<dbReference type="GO" id="GO:0016987">
    <property type="term" value="F:sigma factor activity"/>
    <property type="evidence" value="ECO:0007669"/>
    <property type="project" value="UniProtKB-KW"/>
</dbReference>
<organism evidence="9 10">
    <name type="scientific">Kribbella flavida (strain DSM 17836 / JCM 10339 / NBRC 14399)</name>
    <dbReference type="NCBI Taxonomy" id="479435"/>
    <lineage>
        <taxon>Bacteria</taxon>
        <taxon>Bacillati</taxon>
        <taxon>Actinomycetota</taxon>
        <taxon>Actinomycetes</taxon>
        <taxon>Propionibacteriales</taxon>
        <taxon>Kribbellaceae</taxon>
        <taxon>Kribbella</taxon>
    </lineage>
</organism>
<keyword evidence="4" id="KW-0731">Sigma factor</keyword>
<feature type="domain" description="RNA polymerase sigma factor 70 region 4 type 2" evidence="7">
    <location>
        <begin position="123"/>
        <end position="171"/>
    </location>
</feature>
<evidence type="ECO:0000256" key="3">
    <source>
        <dbReference type="ARBA" id="ARBA00023015"/>
    </source>
</evidence>
<dbReference type="InterPro" id="IPR014305">
    <property type="entry name" value="RNA_pol_sigma-G_actinobac"/>
</dbReference>
<keyword evidence="3" id="KW-0805">Transcription regulation</keyword>
<gene>
    <name evidence="9" type="ordered locus">Kfla_0238</name>
</gene>
<evidence type="ECO:0000256" key="2">
    <source>
        <dbReference type="ARBA" id="ARBA00011344"/>
    </source>
</evidence>
<dbReference type="SUPFAM" id="SSF88659">
    <property type="entry name" value="Sigma3 and sigma4 domains of RNA polymerase sigma factors"/>
    <property type="match status" value="1"/>
</dbReference>
<accession>D2PT48</accession>
<dbReference type="SUPFAM" id="SSF88946">
    <property type="entry name" value="Sigma2 domain of RNA polymerase sigma factors"/>
    <property type="match status" value="1"/>
</dbReference>
<name>D2PT48_KRIFD</name>
<dbReference type="InterPro" id="IPR039425">
    <property type="entry name" value="RNA_pol_sigma-70-like"/>
</dbReference>
<evidence type="ECO:0000256" key="1">
    <source>
        <dbReference type="ARBA" id="ARBA00010641"/>
    </source>
</evidence>
<dbReference type="InterPro" id="IPR014284">
    <property type="entry name" value="RNA_pol_sigma-70_dom"/>
</dbReference>
<dbReference type="Pfam" id="PF04542">
    <property type="entry name" value="Sigma70_r2"/>
    <property type="match status" value="1"/>
</dbReference>
<dbReference type="NCBIfam" id="TIGR02937">
    <property type="entry name" value="sigma70-ECF"/>
    <property type="match status" value="1"/>
</dbReference>
<dbReference type="OrthoDB" id="6689546at2"/>
<dbReference type="HOGENOM" id="CLU_043648_0_0_11"/>
<dbReference type="InterPro" id="IPR032710">
    <property type="entry name" value="NTF2-like_dom_sf"/>
</dbReference>
<evidence type="ECO:0000259" key="6">
    <source>
        <dbReference type="Pfam" id="PF04542"/>
    </source>
</evidence>
<dbReference type="Gene3D" id="1.10.1740.10">
    <property type="match status" value="1"/>
</dbReference>
<evidence type="ECO:0000313" key="10">
    <source>
        <dbReference type="Proteomes" id="UP000007967"/>
    </source>
</evidence>
<reference evidence="9 10" key="2">
    <citation type="journal article" date="2010" name="Stand. Genomic Sci.">
        <title>Complete genome sequence of Kribbella flavida type strain (IFO 14399).</title>
        <authorList>
            <person name="Pukall R."/>
            <person name="Lapidus A."/>
            <person name="Glavina Del Rio T."/>
            <person name="Copeland A."/>
            <person name="Tice H."/>
            <person name="Cheng J.-F."/>
            <person name="Lucas S."/>
            <person name="Chen F."/>
            <person name="Nolan M."/>
            <person name="LaButti K."/>
            <person name="Pati A."/>
            <person name="Ivanova N."/>
            <person name="Mavrommatis K."/>
            <person name="Mikhailova N."/>
            <person name="Pitluck S."/>
            <person name="Bruce D."/>
            <person name="Goodwin L."/>
            <person name="Land M."/>
            <person name="Hauser L."/>
            <person name="Chang Y.-J."/>
            <person name="Jeffries C.D."/>
            <person name="Chen A."/>
            <person name="Palaniappan K."/>
            <person name="Chain P."/>
            <person name="Rohde M."/>
            <person name="Goeker M."/>
            <person name="Bristow J."/>
            <person name="Eisen J.A."/>
            <person name="Markowitz V."/>
            <person name="Hugenholtz P."/>
            <person name="Kyrpides N.C."/>
            <person name="Klenk H.-P."/>
            <person name="Brettin T."/>
        </authorList>
    </citation>
    <scope>NUCLEOTIDE SEQUENCE [LARGE SCALE GENOMIC DNA]</scope>
    <source>
        <strain evidence="10">DSM 17836 / JCM 10339 / NBRC 14399</strain>
    </source>
</reference>
<keyword evidence="10" id="KW-1185">Reference proteome</keyword>